<dbReference type="PANTHER" id="PTHR31126:SF1">
    <property type="entry name" value="TYROSINE SPECIFIC PROTEIN PHOSPHATASES DOMAIN-CONTAINING PROTEIN"/>
    <property type="match status" value="1"/>
</dbReference>
<dbReference type="KEGG" id="mela:C6568_10730"/>
<dbReference type="InterPro" id="IPR029021">
    <property type="entry name" value="Prot-tyrosine_phosphatase-like"/>
</dbReference>
<dbReference type="RefSeq" id="WP_106684105.1">
    <property type="nucleotide sequence ID" value="NZ_CP027667.1"/>
</dbReference>
<dbReference type="PROSITE" id="PS50206">
    <property type="entry name" value="RHODANESE_3"/>
    <property type="match status" value="1"/>
</dbReference>
<evidence type="ECO:0000313" key="4">
    <source>
        <dbReference type="Proteomes" id="UP000237925"/>
    </source>
</evidence>
<dbReference type="Pfam" id="PF13350">
    <property type="entry name" value="Y_phosphatase3"/>
    <property type="match status" value="1"/>
</dbReference>
<keyword evidence="4" id="KW-1185">Reference proteome</keyword>
<feature type="domain" description="Rhodanese" evidence="2">
    <location>
        <begin position="124"/>
        <end position="180"/>
    </location>
</feature>
<dbReference type="InterPro" id="IPR016130">
    <property type="entry name" value="Tyr_Pase_AS"/>
</dbReference>
<dbReference type="GO" id="GO:0004721">
    <property type="term" value="F:phosphoprotein phosphatase activity"/>
    <property type="evidence" value="ECO:0007669"/>
    <property type="project" value="InterPro"/>
</dbReference>
<dbReference type="EMBL" id="CP027667">
    <property type="protein sequence ID" value="AVO49676.1"/>
    <property type="molecule type" value="Genomic_DNA"/>
</dbReference>
<gene>
    <name evidence="3" type="ORF">C6568_10730</name>
</gene>
<dbReference type="InterPro" id="IPR026893">
    <property type="entry name" value="Tyr/Ser_Pase_IphP-type"/>
</dbReference>
<evidence type="ECO:0000256" key="1">
    <source>
        <dbReference type="ARBA" id="ARBA00009580"/>
    </source>
</evidence>
<dbReference type="SUPFAM" id="SSF52799">
    <property type="entry name" value="(Phosphotyrosine protein) phosphatases II"/>
    <property type="match status" value="1"/>
</dbReference>
<name>A0A2R3QD25_9BURK</name>
<dbReference type="PANTHER" id="PTHR31126">
    <property type="entry name" value="TYROSINE-PROTEIN PHOSPHATASE"/>
    <property type="match status" value="1"/>
</dbReference>
<dbReference type="PROSITE" id="PS00383">
    <property type="entry name" value="TYR_PHOSPHATASE_1"/>
    <property type="match status" value="1"/>
</dbReference>
<evidence type="ECO:0000313" key="3">
    <source>
        <dbReference type="EMBL" id="AVO49676.1"/>
    </source>
</evidence>
<proteinExistence type="inferred from homology"/>
<evidence type="ECO:0000259" key="2">
    <source>
        <dbReference type="PROSITE" id="PS50206"/>
    </source>
</evidence>
<dbReference type="AlphaFoldDB" id="A0A2R3QD25"/>
<dbReference type="Proteomes" id="UP000237925">
    <property type="component" value="Chromosome"/>
</dbReference>
<dbReference type="InterPro" id="IPR001763">
    <property type="entry name" value="Rhodanese-like_dom"/>
</dbReference>
<reference evidence="3 4" key="1">
    <citation type="submission" date="2018-03" db="EMBL/GenBank/DDBJ databases">
        <title>Genome sequencing of Melaminivora sp.</title>
        <authorList>
            <person name="Kim S.-J."/>
            <person name="Heo J."/>
            <person name="Ahn J.-H."/>
            <person name="Kwon S.-W."/>
        </authorList>
    </citation>
    <scope>NUCLEOTIDE SEQUENCE [LARGE SCALE GENOMIC DNA]</scope>
    <source>
        <strain evidence="3 4">SC2-9</strain>
    </source>
</reference>
<comment type="similarity">
    <text evidence="1">Belongs to the protein-tyrosine phosphatase family.</text>
</comment>
<sequence length="249" mass="27689">MTDFSRSLPLVGASNFRDLGGYAGHGGQSVRWRRLFRSDHLAGLTQEDTQALGELRLARAFDLRGRLESAAQSYALPDVRYHALPIEPTVVQRAQEMARAGQEMTAPIARRLMQDTYRAFVSDNAEQFAALFAHLLEDDTPLVFHCTAGKDRTGFAAALILRALGVADDVVLHDYLMTNDLYRRPAAVGGSAPQEVLDVIWRVQADFLEAAFEAVQRDHGGLDNYLQERLRVNDAARARLAQLYLQPHG</sequence>
<dbReference type="OrthoDB" id="1188001at2"/>
<dbReference type="Gene3D" id="3.90.190.10">
    <property type="entry name" value="Protein tyrosine phosphatase superfamily"/>
    <property type="match status" value="1"/>
</dbReference>
<accession>A0A2R3QD25</accession>
<organism evidence="3 4">
    <name type="scientific">Melaminivora suipulveris</name>
    <dbReference type="NCBI Taxonomy" id="2109913"/>
    <lineage>
        <taxon>Bacteria</taxon>
        <taxon>Pseudomonadati</taxon>
        <taxon>Pseudomonadota</taxon>
        <taxon>Betaproteobacteria</taxon>
        <taxon>Burkholderiales</taxon>
        <taxon>Comamonadaceae</taxon>
        <taxon>Melaminivora</taxon>
    </lineage>
</organism>
<protein>
    <submittedName>
        <fullName evidence="3">Protein tyrosine phosphatase</fullName>
    </submittedName>
</protein>